<dbReference type="EMBL" id="FNDK01000003">
    <property type="protein sequence ID" value="SDH25218.1"/>
    <property type="molecule type" value="Genomic_DNA"/>
</dbReference>
<organism evidence="3 4">
    <name type="scientific">Alteribacillus persepolensis</name>
    <dbReference type="NCBI Taxonomy" id="568899"/>
    <lineage>
        <taxon>Bacteria</taxon>
        <taxon>Bacillati</taxon>
        <taxon>Bacillota</taxon>
        <taxon>Bacilli</taxon>
        <taxon>Bacillales</taxon>
        <taxon>Bacillaceae</taxon>
        <taxon>Alteribacillus</taxon>
    </lineage>
</organism>
<keyword evidence="2" id="KW-0456">Lyase</keyword>
<accession>A0A1G8AW98</accession>
<dbReference type="InterPro" id="IPR001753">
    <property type="entry name" value="Enoyl-CoA_hydra/iso"/>
</dbReference>
<dbReference type="Gene3D" id="1.10.12.10">
    <property type="entry name" value="Lyase 2-enoyl-coa Hydratase, Chain A, domain 2"/>
    <property type="match status" value="1"/>
</dbReference>
<evidence type="ECO:0000256" key="2">
    <source>
        <dbReference type="ARBA" id="ARBA00023239"/>
    </source>
</evidence>
<dbReference type="GO" id="GO:0016829">
    <property type="term" value="F:lyase activity"/>
    <property type="evidence" value="ECO:0007669"/>
    <property type="project" value="UniProtKB-KW"/>
</dbReference>
<keyword evidence="4" id="KW-1185">Reference proteome</keyword>
<dbReference type="CDD" id="cd06558">
    <property type="entry name" value="crotonase-like"/>
    <property type="match status" value="1"/>
</dbReference>
<dbReference type="STRING" id="568899.SAMN05192534_10345"/>
<dbReference type="Gene3D" id="3.90.226.10">
    <property type="entry name" value="2-enoyl-CoA Hydratase, Chain A, domain 1"/>
    <property type="match status" value="1"/>
</dbReference>
<dbReference type="InterPro" id="IPR029045">
    <property type="entry name" value="ClpP/crotonase-like_dom_sf"/>
</dbReference>
<dbReference type="RefSeq" id="WP_091271616.1">
    <property type="nucleotide sequence ID" value="NZ_FNDK01000003.1"/>
</dbReference>
<dbReference type="AlphaFoldDB" id="A0A1G8AW98"/>
<evidence type="ECO:0000256" key="1">
    <source>
        <dbReference type="ARBA" id="ARBA00005254"/>
    </source>
</evidence>
<sequence length="261" mass="29221">MEKNDLFVKKEAGVATLFINRPEKKNAFHYDMWRAFPRLLHEIENDTEVQALVIRGVDDSVFIAGADVGEFQTVRATEEGEAEYNRAVEEAEAALMKFSKPSIAAIQRHCIGGGCIIALAADMRFSAHNGLFGITPAKLGIIYMYSSTKNLADIVGPSRAKDLLFSGRIVGAQEAYQIGLVDHLYADEEIIEKTYEYAKMLTKRSQRTVKGAKQAIDEWSRGYREPSGALKQMIDSSYSSEDYKEGVRAFLEKRSPNFTEN</sequence>
<dbReference type="OrthoDB" id="9787660at2"/>
<evidence type="ECO:0000313" key="4">
    <source>
        <dbReference type="Proteomes" id="UP000199163"/>
    </source>
</evidence>
<dbReference type="GO" id="GO:0006635">
    <property type="term" value="P:fatty acid beta-oxidation"/>
    <property type="evidence" value="ECO:0007669"/>
    <property type="project" value="TreeGrafter"/>
</dbReference>
<evidence type="ECO:0000313" key="3">
    <source>
        <dbReference type="EMBL" id="SDH25218.1"/>
    </source>
</evidence>
<dbReference type="SUPFAM" id="SSF52096">
    <property type="entry name" value="ClpP/crotonase"/>
    <property type="match status" value="1"/>
</dbReference>
<gene>
    <name evidence="3" type="ORF">SAMN05192534_10345</name>
</gene>
<dbReference type="PANTHER" id="PTHR11941:SF54">
    <property type="entry name" value="ENOYL-COA HYDRATASE, MITOCHONDRIAL"/>
    <property type="match status" value="1"/>
</dbReference>
<dbReference type="Pfam" id="PF00378">
    <property type="entry name" value="ECH_1"/>
    <property type="match status" value="1"/>
</dbReference>
<protein>
    <submittedName>
        <fullName evidence="3">Enoyl-CoA hydratase/carnithine racemase</fullName>
    </submittedName>
</protein>
<comment type="similarity">
    <text evidence="1">Belongs to the enoyl-CoA hydratase/isomerase family.</text>
</comment>
<name>A0A1G8AW98_9BACI</name>
<dbReference type="InterPro" id="IPR014748">
    <property type="entry name" value="Enoyl-CoA_hydra_C"/>
</dbReference>
<dbReference type="Proteomes" id="UP000199163">
    <property type="component" value="Unassembled WGS sequence"/>
</dbReference>
<proteinExistence type="inferred from homology"/>
<dbReference type="PANTHER" id="PTHR11941">
    <property type="entry name" value="ENOYL-COA HYDRATASE-RELATED"/>
    <property type="match status" value="1"/>
</dbReference>
<reference evidence="3 4" key="1">
    <citation type="submission" date="2016-10" db="EMBL/GenBank/DDBJ databases">
        <authorList>
            <person name="de Groot N.N."/>
        </authorList>
    </citation>
    <scope>NUCLEOTIDE SEQUENCE [LARGE SCALE GENOMIC DNA]</scope>
    <source>
        <strain evidence="3 4">DSM 21632</strain>
    </source>
</reference>